<dbReference type="EMBL" id="JANCYU010000072">
    <property type="protein sequence ID" value="KAK4528958.1"/>
    <property type="molecule type" value="Genomic_DNA"/>
</dbReference>
<name>A0AAV9INX0_9RHOD</name>
<dbReference type="AlphaFoldDB" id="A0AAV9INX0"/>
<comment type="caution">
    <text evidence="1">The sequence shown here is derived from an EMBL/GenBank/DDBJ whole genome shotgun (WGS) entry which is preliminary data.</text>
</comment>
<evidence type="ECO:0000313" key="1">
    <source>
        <dbReference type="EMBL" id="KAK4528958.1"/>
    </source>
</evidence>
<organism evidence="1 2">
    <name type="scientific">Galdieria yellowstonensis</name>
    <dbReference type="NCBI Taxonomy" id="3028027"/>
    <lineage>
        <taxon>Eukaryota</taxon>
        <taxon>Rhodophyta</taxon>
        <taxon>Bangiophyceae</taxon>
        <taxon>Galdieriales</taxon>
        <taxon>Galdieriaceae</taxon>
        <taxon>Galdieria</taxon>
    </lineage>
</organism>
<protein>
    <submittedName>
        <fullName evidence="1">Uncharacterized protein</fullName>
    </submittedName>
</protein>
<accession>A0AAV9INX0</accession>
<gene>
    <name evidence="1" type="ORF">GAYE_SCF67G6907</name>
</gene>
<reference evidence="1 2" key="1">
    <citation type="submission" date="2022-07" db="EMBL/GenBank/DDBJ databases">
        <title>Genome-wide signatures of adaptation to extreme environments.</title>
        <authorList>
            <person name="Cho C.H."/>
            <person name="Yoon H.S."/>
        </authorList>
    </citation>
    <scope>NUCLEOTIDE SEQUENCE [LARGE SCALE GENOMIC DNA]</scope>
    <source>
        <strain evidence="1 2">108.79 E11</strain>
    </source>
</reference>
<evidence type="ECO:0000313" key="2">
    <source>
        <dbReference type="Proteomes" id="UP001300502"/>
    </source>
</evidence>
<dbReference type="Proteomes" id="UP001300502">
    <property type="component" value="Unassembled WGS sequence"/>
</dbReference>
<keyword evidence="2" id="KW-1185">Reference proteome</keyword>
<proteinExistence type="predicted"/>
<sequence>MSVLVLAETEEAQSTAKEGFVAKLLRSFLDSARQRDSLLSEDISAHTRTFKLLTALLLNISNVFVSRKEKTLY</sequence>